<sequence>MRIGGSGYRTSLGTALLQLKKRKLESPKSVGQSAQVIGLVGFIPMMNMADFGSEAGTERSHGHAPPKWQFRWGMKERT</sequence>
<dbReference type="EMBL" id="JAMWBK010000002">
    <property type="protein sequence ID" value="KAJ8907804.1"/>
    <property type="molecule type" value="Genomic_DNA"/>
</dbReference>
<evidence type="ECO:0000313" key="2">
    <source>
        <dbReference type="EMBL" id="KAJ8907804.1"/>
    </source>
</evidence>
<organism evidence="2 3">
    <name type="scientific">Rhodosorus marinus</name>
    <dbReference type="NCBI Taxonomy" id="101924"/>
    <lineage>
        <taxon>Eukaryota</taxon>
        <taxon>Rhodophyta</taxon>
        <taxon>Stylonematophyceae</taxon>
        <taxon>Stylonematales</taxon>
        <taxon>Stylonemataceae</taxon>
        <taxon>Rhodosorus</taxon>
    </lineage>
</organism>
<dbReference type="AlphaFoldDB" id="A0AAV8UYW7"/>
<protein>
    <submittedName>
        <fullName evidence="2">Uncharacterized protein</fullName>
    </submittedName>
</protein>
<keyword evidence="3" id="KW-1185">Reference proteome</keyword>
<accession>A0AAV8UYW7</accession>
<comment type="caution">
    <text evidence="2">The sequence shown here is derived from an EMBL/GenBank/DDBJ whole genome shotgun (WGS) entry which is preliminary data.</text>
</comment>
<dbReference type="Proteomes" id="UP001157974">
    <property type="component" value="Unassembled WGS sequence"/>
</dbReference>
<reference evidence="2 3" key="1">
    <citation type="journal article" date="2023" name="Nat. Commun.">
        <title>Origin of minicircular mitochondrial genomes in red algae.</title>
        <authorList>
            <person name="Lee Y."/>
            <person name="Cho C.H."/>
            <person name="Lee Y.M."/>
            <person name="Park S.I."/>
            <person name="Yang J.H."/>
            <person name="West J.A."/>
            <person name="Bhattacharya D."/>
            <person name="Yoon H.S."/>
        </authorList>
    </citation>
    <scope>NUCLEOTIDE SEQUENCE [LARGE SCALE GENOMIC DNA]</scope>
    <source>
        <strain evidence="2 3">CCMP1338</strain>
        <tissue evidence="2">Whole cell</tissue>
    </source>
</reference>
<name>A0AAV8UYW7_9RHOD</name>
<proteinExistence type="predicted"/>
<evidence type="ECO:0000256" key="1">
    <source>
        <dbReference type="SAM" id="MobiDB-lite"/>
    </source>
</evidence>
<feature type="region of interest" description="Disordered" evidence="1">
    <location>
        <begin position="53"/>
        <end position="78"/>
    </location>
</feature>
<evidence type="ECO:0000313" key="3">
    <source>
        <dbReference type="Proteomes" id="UP001157974"/>
    </source>
</evidence>
<gene>
    <name evidence="2" type="ORF">NDN08_007908</name>
</gene>